<evidence type="ECO:0000256" key="1">
    <source>
        <dbReference type="SAM" id="MobiDB-lite"/>
    </source>
</evidence>
<proteinExistence type="predicted"/>
<dbReference type="GeneID" id="62682739"/>
<feature type="compositionally biased region" description="Low complexity" evidence="1">
    <location>
        <begin position="29"/>
        <end position="47"/>
    </location>
</feature>
<name>A0A5Q2F3E9_9CAUD</name>
<feature type="compositionally biased region" description="Gly residues" evidence="1">
    <location>
        <begin position="48"/>
        <end position="57"/>
    </location>
</feature>
<evidence type="ECO:0000313" key="2">
    <source>
        <dbReference type="EMBL" id="QGF20905.1"/>
    </source>
</evidence>
<sequence>MSLEQKIEALTVEIVSLKEVIAGVIANGGSAAAGSATETKGAANKGAAGKGAAGKGGAGKKEEDKATSVHTLAELQKVLGDYKDVFGLPAAKKLLPDLGYENSKAVPADKIDEVFDHVSGLLEAEANKGGEDL</sequence>
<dbReference type="KEGG" id="vg:62682739"/>
<reference evidence="2 3" key="1">
    <citation type="submission" date="2019-09" db="EMBL/GenBank/DDBJ databases">
        <title>Transcriptional response of Serratia to Siphovirus infection.</title>
        <authorList>
            <person name="Malone L.M."/>
            <person name="Fineran P.C."/>
        </authorList>
    </citation>
    <scope>NUCLEOTIDE SEQUENCE [LARGE SCALE GENOMIC DNA]</scope>
</reference>
<dbReference type="Proteomes" id="UP000345177">
    <property type="component" value="Segment"/>
</dbReference>
<keyword evidence="3" id="KW-1185">Reference proteome</keyword>
<dbReference type="RefSeq" id="YP_010000099.1">
    <property type="nucleotide sequence ID" value="NC_053012.1"/>
</dbReference>
<feature type="region of interest" description="Disordered" evidence="1">
    <location>
        <begin position="29"/>
        <end position="67"/>
    </location>
</feature>
<evidence type="ECO:0000313" key="3">
    <source>
        <dbReference type="Proteomes" id="UP000345177"/>
    </source>
</evidence>
<dbReference type="EMBL" id="MN505213">
    <property type="protein sequence ID" value="QGF20905.1"/>
    <property type="molecule type" value="Genomic_DNA"/>
</dbReference>
<protein>
    <submittedName>
        <fullName evidence="2">Uncharacterized protein</fullName>
    </submittedName>
</protein>
<organism evidence="2 3">
    <name type="scientific">Serratia phage JS26</name>
    <dbReference type="NCBI Taxonomy" id="2315217"/>
    <lineage>
        <taxon>Viruses</taxon>
        <taxon>Duplodnaviria</taxon>
        <taxon>Heunggongvirae</taxon>
        <taxon>Uroviricota</taxon>
        <taxon>Caudoviricetes</taxon>
        <taxon>Casjensviridae</taxon>
        <taxon>Dunedinvirus</taxon>
        <taxon>Dunedinvirus JS26</taxon>
    </lineage>
</organism>
<accession>A0A5Q2F3E9</accession>